<protein>
    <submittedName>
        <fullName evidence="2">Uncharacterized protein</fullName>
    </submittedName>
</protein>
<accession>J7RF53</accession>
<dbReference type="OMA" id="HRVGFEL"/>
<dbReference type="KEGG" id="kng:KNAG_0A05270"/>
<dbReference type="Proteomes" id="UP000006310">
    <property type="component" value="Chromosome 1"/>
</dbReference>
<dbReference type="RefSeq" id="XP_022462439.1">
    <property type="nucleotide sequence ID" value="XM_022609585.1"/>
</dbReference>
<reference evidence="3" key="2">
    <citation type="submission" date="2012-08" db="EMBL/GenBank/DDBJ databases">
        <title>Genome sequence of Kazachstania naganishii.</title>
        <authorList>
            <person name="Gordon J.L."/>
            <person name="Armisen D."/>
            <person name="Proux-Wera E."/>
            <person name="OhEigeartaigh S.S."/>
            <person name="Byrne K.P."/>
            <person name="Wolfe K.H."/>
        </authorList>
    </citation>
    <scope>NUCLEOTIDE SEQUENCE [LARGE SCALE GENOMIC DNA]</scope>
    <source>
        <strain evidence="3">ATCC MYA-139 / BCRC 22969 / CBS 8797 / CCRC 22969 / KCTC 17520 / NBRC 10181 / NCYC 3082</strain>
    </source>
</reference>
<organism evidence="2 3">
    <name type="scientific">Huiozyma naganishii (strain ATCC MYA-139 / BCRC 22969 / CBS 8797 / KCTC 17520 / NBRC 10181 / NCYC 3082 / Yp74L-3)</name>
    <name type="common">Yeast</name>
    <name type="synonym">Kazachstania naganishii</name>
    <dbReference type="NCBI Taxonomy" id="1071383"/>
    <lineage>
        <taxon>Eukaryota</taxon>
        <taxon>Fungi</taxon>
        <taxon>Dikarya</taxon>
        <taxon>Ascomycota</taxon>
        <taxon>Saccharomycotina</taxon>
        <taxon>Saccharomycetes</taxon>
        <taxon>Saccharomycetales</taxon>
        <taxon>Saccharomycetaceae</taxon>
        <taxon>Huiozyma</taxon>
    </lineage>
</organism>
<dbReference type="OrthoDB" id="15893at2759"/>
<dbReference type="EMBL" id="HE978314">
    <property type="protein sequence ID" value="CCK68193.1"/>
    <property type="molecule type" value="Genomic_DNA"/>
</dbReference>
<dbReference type="Pfam" id="PF13233">
    <property type="entry name" value="Complex1_LYR_2"/>
    <property type="match status" value="1"/>
</dbReference>
<evidence type="ECO:0000256" key="1">
    <source>
        <dbReference type="SAM" id="MobiDB-lite"/>
    </source>
</evidence>
<name>J7RF53_HUIN7</name>
<dbReference type="AlphaFoldDB" id="J7RF53"/>
<keyword evidence="3" id="KW-1185">Reference proteome</keyword>
<dbReference type="GeneID" id="34523828"/>
<sequence>MDQKQHMYRGIVRCLVRGQRRALDGRLQLEQQRARIIALSRGTARGEPTRDTTPRGSRTHFFLPAKETSQLRGLVASAPADHVADVLRFLTHQQQYESLKERYTTSQMSQVERVAKTANRVGLSVPETQPPTSRH</sequence>
<dbReference type="PANTHER" id="PTHR28015">
    <property type="entry name" value="ATP SYNTHASE ASSEMBLY FACTOR FMC1, MITOCHONDRIAL"/>
    <property type="match status" value="1"/>
</dbReference>
<proteinExistence type="predicted"/>
<dbReference type="GO" id="GO:0005759">
    <property type="term" value="C:mitochondrial matrix"/>
    <property type="evidence" value="ECO:0007669"/>
    <property type="project" value="TreeGrafter"/>
</dbReference>
<dbReference type="PANTHER" id="PTHR28015:SF1">
    <property type="entry name" value="ATP SYNTHASE ASSEMBLY FACTOR FMC1, MITOCHONDRIAL"/>
    <property type="match status" value="1"/>
</dbReference>
<reference evidence="2 3" key="1">
    <citation type="journal article" date="2011" name="Proc. Natl. Acad. Sci. U.S.A.">
        <title>Evolutionary erosion of yeast sex chromosomes by mating-type switching accidents.</title>
        <authorList>
            <person name="Gordon J.L."/>
            <person name="Armisen D."/>
            <person name="Proux-Wera E."/>
            <person name="Oheigeartaigh S.S."/>
            <person name="Byrne K.P."/>
            <person name="Wolfe K.H."/>
        </authorList>
    </citation>
    <scope>NUCLEOTIDE SEQUENCE [LARGE SCALE GENOMIC DNA]</scope>
    <source>
        <strain evidence="3">ATCC MYA-139 / BCRC 22969 / CBS 8797 / CCRC 22969 / KCTC 17520 / NBRC 10181 / NCYC 3082</strain>
    </source>
</reference>
<dbReference type="InterPro" id="IPR039196">
    <property type="entry name" value="Fmc1"/>
</dbReference>
<evidence type="ECO:0000313" key="2">
    <source>
        <dbReference type="EMBL" id="CCK68193.1"/>
    </source>
</evidence>
<gene>
    <name evidence="2" type="primary">KNAG0A05270</name>
    <name evidence="2" type="ordered locus">KNAG_0A05270</name>
</gene>
<evidence type="ECO:0000313" key="3">
    <source>
        <dbReference type="Proteomes" id="UP000006310"/>
    </source>
</evidence>
<feature type="region of interest" description="Disordered" evidence="1">
    <location>
        <begin position="39"/>
        <end position="59"/>
    </location>
</feature>
<dbReference type="GO" id="GO:0033615">
    <property type="term" value="P:mitochondrial proton-transporting ATP synthase complex assembly"/>
    <property type="evidence" value="ECO:0007669"/>
    <property type="project" value="InterPro"/>
</dbReference>
<dbReference type="HOGENOM" id="CLU_1886072_0_0_1"/>